<dbReference type="Pfam" id="PF07208">
    <property type="entry name" value="DUF1414"/>
    <property type="match status" value="1"/>
</dbReference>
<dbReference type="InterPro" id="IPR023202">
    <property type="entry name" value="YejL_sf"/>
</dbReference>
<name>A0A1E7Q6P7_9GAMM</name>
<reference evidence="2" key="1">
    <citation type="submission" date="2016-09" db="EMBL/GenBank/DDBJ databases">
        <authorList>
            <person name="Wan X."/>
            <person name="Hou S."/>
        </authorList>
    </citation>
    <scope>NUCLEOTIDE SEQUENCE [LARGE SCALE GENOMIC DNA]</scope>
    <source>
        <strain evidence="2">KH87</strain>
    </source>
</reference>
<keyword evidence="2" id="KW-1185">Reference proteome</keyword>
<dbReference type="EMBL" id="MKEK01000001">
    <property type="protein sequence ID" value="OEY69849.1"/>
    <property type="molecule type" value="Genomic_DNA"/>
</dbReference>
<comment type="caution">
    <text evidence="1">The sequence shown here is derived from an EMBL/GenBank/DDBJ whole genome shotgun (WGS) entry which is preliminary data.</text>
</comment>
<dbReference type="InterPro" id="IPR009857">
    <property type="entry name" value="UPF0352"/>
</dbReference>
<gene>
    <name evidence="1" type="ORF">BI198_09960</name>
</gene>
<dbReference type="Gene3D" id="1.10.3390.10">
    <property type="entry name" value="YejL-like"/>
    <property type="match status" value="1"/>
</dbReference>
<proteinExistence type="predicted"/>
<dbReference type="RefSeq" id="WP_070049418.1">
    <property type="nucleotide sequence ID" value="NZ_CBCSDO010000007.1"/>
</dbReference>
<evidence type="ECO:0000313" key="1">
    <source>
        <dbReference type="EMBL" id="OEY69849.1"/>
    </source>
</evidence>
<sequence length="74" mass="7993">MAIVSKYSTAKIETLVNQLLDVLHADNATTELSLMCLGNAISHVVNSSVPVAQRETVVKHFNQALVDSITSKVK</sequence>
<evidence type="ECO:0000313" key="2">
    <source>
        <dbReference type="Proteomes" id="UP000242258"/>
    </source>
</evidence>
<dbReference type="Proteomes" id="UP000242258">
    <property type="component" value="Unassembled WGS sequence"/>
</dbReference>
<accession>A0A1E7Q6P7</accession>
<dbReference type="STRING" id="1628148.BI198_09960"/>
<organism evidence="1 2">
    <name type="scientific">Rheinheimera salexigens</name>
    <dbReference type="NCBI Taxonomy" id="1628148"/>
    <lineage>
        <taxon>Bacteria</taxon>
        <taxon>Pseudomonadati</taxon>
        <taxon>Pseudomonadota</taxon>
        <taxon>Gammaproteobacteria</taxon>
        <taxon>Chromatiales</taxon>
        <taxon>Chromatiaceae</taxon>
        <taxon>Rheinheimera</taxon>
    </lineage>
</organism>
<dbReference type="SUPFAM" id="SSF158651">
    <property type="entry name" value="YejL-like"/>
    <property type="match status" value="1"/>
</dbReference>
<dbReference type="OrthoDB" id="5771474at2"/>
<dbReference type="AlphaFoldDB" id="A0A1E7Q6P7"/>
<protein>
    <submittedName>
        <fullName evidence="1">Uncharacterized protein</fullName>
    </submittedName>
</protein>